<evidence type="ECO:0008006" key="3">
    <source>
        <dbReference type="Google" id="ProtNLM"/>
    </source>
</evidence>
<gene>
    <name evidence="1" type="ordered locus">EFER_2086</name>
</gene>
<dbReference type="EMBL" id="CU928158">
    <property type="protein sequence ID" value="CAQ89589.1"/>
    <property type="molecule type" value="Genomic_DNA"/>
</dbReference>
<evidence type="ECO:0000313" key="2">
    <source>
        <dbReference type="Proteomes" id="UP000000745"/>
    </source>
</evidence>
<sequence length="96" mass="10481">MAQRRQPVSESKCQINGNKIEPCAVLAKSLEYGNPTFKSKGIFIPERVNINTGESGIDIAQIHSGKYIGRGVAMCFCPFCGESLKTWEAEAASEQN</sequence>
<name>B7LUD4_ESCF3</name>
<dbReference type="HOGENOM" id="CLU_2449908_0_0_6"/>
<protein>
    <recommendedName>
        <fullName evidence="3">Prophage protein</fullName>
    </recommendedName>
</protein>
<evidence type="ECO:0000313" key="1">
    <source>
        <dbReference type="EMBL" id="CAQ89589.1"/>
    </source>
</evidence>
<reference evidence="2" key="1">
    <citation type="journal article" date="2009" name="PLoS Genet.">
        <title>Organised genome dynamics in the Escherichia coli species results in highly diverse adaptive paths.</title>
        <authorList>
            <person name="Touchon M."/>
            <person name="Hoede C."/>
            <person name="Tenaillon O."/>
            <person name="Barbe V."/>
            <person name="Baeriswyl S."/>
            <person name="Bidet P."/>
            <person name="Bingen E."/>
            <person name="Bonacorsi S."/>
            <person name="Bouchier C."/>
            <person name="Bouvet O."/>
            <person name="Calteau A."/>
            <person name="Chiapello H."/>
            <person name="Clermont O."/>
            <person name="Cruveiller S."/>
            <person name="Danchin A."/>
            <person name="Diard M."/>
            <person name="Dossat C."/>
            <person name="Karoui M.E."/>
            <person name="Frapy E."/>
            <person name="Garry L."/>
            <person name="Ghigo J.M."/>
            <person name="Gilles A.M."/>
            <person name="Johnson J."/>
            <person name="Le Bouguenec C."/>
            <person name="Lescat M."/>
            <person name="Mangenot S."/>
            <person name="Martinez-Jehanne V."/>
            <person name="Matic I."/>
            <person name="Nassif X."/>
            <person name="Oztas S."/>
            <person name="Petit M.A."/>
            <person name="Pichon C."/>
            <person name="Rouy Z."/>
            <person name="Ruf C.S."/>
            <person name="Schneider D."/>
            <person name="Tourret J."/>
            <person name="Vacherie B."/>
            <person name="Vallenet D."/>
            <person name="Medigue C."/>
            <person name="Rocha E.P.C."/>
            <person name="Denamur E."/>
        </authorList>
    </citation>
    <scope>NUCLEOTIDE SEQUENCE [LARGE SCALE GENOMIC DNA]</scope>
    <source>
        <strain evidence="2">ATCC 35469 / DSM 13698 / BCRC 15582 / CCUG 18766 / IAM 14443 / JCM 21226 / LMG 7866 / NBRC 102419 / NCTC 12128 / CDC 0568-73</strain>
    </source>
</reference>
<accession>B7LUD4</accession>
<dbReference type="Proteomes" id="UP000000745">
    <property type="component" value="Chromosome"/>
</dbReference>
<proteinExistence type="predicted"/>
<dbReference type="AlphaFoldDB" id="B7LUD4"/>
<organism evidence="1 2">
    <name type="scientific">Escherichia fergusonii (strain ATCC 35469 / DSM 13698 / CCUG 18766 / IAM 14443 / JCM 21226 / LMG 7866 / NBRC 102419 / NCTC 12128 / CDC 0568-73)</name>
    <dbReference type="NCBI Taxonomy" id="585054"/>
    <lineage>
        <taxon>Bacteria</taxon>
        <taxon>Pseudomonadati</taxon>
        <taxon>Pseudomonadota</taxon>
        <taxon>Gammaproteobacteria</taxon>
        <taxon>Enterobacterales</taxon>
        <taxon>Enterobacteriaceae</taxon>
        <taxon>Escherichia</taxon>
    </lineage>
</organism>
<keyword evidence="2" id="KW-1185">Reference proteome</keyword>
<dbReference type="KEGG" id="efe:EFER_2086"/>